<keyword evidence="3" id="KW-1185">Reference proteome</keyword>
<evidence type="ECO:0000313" key="2">
    <source>
        <dbReference type="EMBL" id="OAL34097.1"/>
    </source>
</evidence>
<dbReference type="CDD" id="cd14686">
    <property type="entry name" value="bZIP"/>
    <property type="match status" value="1"/>
</dbReference>
<dbReference type="AlphaFoldDB" id="A0A178CXG3"/>
<evidence type="ECO:0000256" key="1">
    <source>
        <dbReference type="SAM" id="MobiDB-lite"/>
    </source>
</evidence>
<accession>A0A178CXG3</accession>
<feature type="region of interest" description="Disordered" evidence="1">
    <location>
        <begin position="409"/>
        <end position="429"/>
    </location>
</feature>
<dbReference type="PANTHER" id="PTHR37012:SF7">
    <property type="entry name" value="B-ZIP TRANSCRIPTION FACTOR (EUROFUNG)-RELATED"/>
    <property type="match status" value="1"/>
</dbReference>
<dbReference type="PANTHER" id="PTHR37012">
    <property type="entry name" value="B-ZIP TRANSCRIPTION FACTOR (EUROFUNG)-RELATED"/>
    <property type="match status" value="1"/>
</dbReference>
<dbReference type="GeneID" id="34589966"/>
<name>A0A178CXG3_9EURO</name>
<dbReference type="Proteomes" id="UP000185904">
    <property type="component" value="Unassembled WGS sequence"/>
</dbReference>
<protein>
    <recommendedName>
        <fullName evidence="4">BZIP domain-containing protein</fullName>
    </recommendedName>
</protein>
<dbReference type="Pfam" id="PF11905">
    <property type="entry name" value="DUF3425"/>
    <property type="match status" value="1"/>
</dbReference>
<comment type="caution">
    <text evidence="2">The sequence shown here is derived from an EMBL/GenBank/DDBJ whole genome shotgun (WGS) entry which is preliminary data.</text>
</comment>
<dbReference type="RefSeq" id="XP_022499109.1">
    <property type="nucleotide sequence ID" value="XM_022644841.1"/>
</dbReference>
<organism evidence="2 3">
    <name type="scientific">Fonsecaea nubica</name>
    <dbReference type="NCBI Taxonomy" id="856822"/>
    <lineage>
        <taxon>Eukaryota</taxon>
        <taxon>Fungi</taxon>
        <taxon>Dikarya</taxon>
        <taxon>Ascomycota</taxon>
        <taxon>Pezizomycotina</taxon>
        <taxon>Eurotiomycetes</taxon>
        <taxon>Chaetothyriomycetidae</taxon>
        <taxon>Chaetothyriales</taxon>
        <taxon>Herpotrichiellaceae</taxon>
        <taxon>Fonsecaea</taxon>
    </lineage>
</organism>
<sequence>MNDLPHTRSAKPWAGGRILTPAQRERKRAANRASHRNRRYQAAARTASLESQIELLKAEIEVLRRREGPEAQDCLTSPCSPLHPPSGQPASQLHDPLAVIASSPIELADLDLRPSVDFANADSGGIRWRSIHGGGDHHNYHGTEQLTPPPTSATSCQEIFNLVISQARRLSAFQVSTDDTLNQDMLVRALVNGWPDVLMQYGGAGALCPLWSLLHYLDRRIFCKSGFMTRLCTLRMTHAMLLCFVGARSFRDLPAWYRPRPSQHTIRHALAVDVLPWPGVRERAVHAQGLTRQNQFWTDLVHRFRFHWPYHPTEAVQLDADTGLFALSGLFLNQVHNIDMWKVDLRFFDFFPDLYDDIMPSLDGIERPLSSCILPPCTIGPTLHVSTSTPVVQMVGGFAALDRDHIPALPLPEASSDDVPSEPKERQHASLAMLTPLTQQQQQQQLLSLQQDDLERRGETRVRWGLLRPS</sequence>
<gene>
    <name evidence="2" type="ORF">AYO20_06552</name>
</gene>
<dbReference type="EMBL" id="LVCJ01000042">
    <property type="protein sequence ID" value="OAL34097.1"/>
    <property type="molecule type" value="Genomic_DNA"/>
</dbReference>
<dbReference type="OrthoDB" id="5086080at2759"/>
<evidence type="ECO:0008006" key="4">
    <source>
        <dbReference type="Google" id="ProtNLM"/>
    </source>
</evidence>
<evidence type="ECO:0000313" key="3">
    <source>
        <dbReference type="Proteomes" id="UP000185904"/>
    </source>
</evidence>
<reference evidence="2 3" key="1">
    <citation type="submission" date="2016-03" db="EMBL/GenBank/DDBJ databases">
        <title>The draft genome sequence of Fonsecaea nubica causative agent of cutaneous subcutaneous infection in human host.</title>
        <authorList>
            <person name="Costa F."/>
            <person name="Sybren D.H."/>
            <person name="Raittz R.T."/>
            <person name="Weiss V.A."/>
            <person name="Leao A.C."/>
            <person name="Gomes R."/>
            <person name="De Souza E.M."/>
            <person name="Pedrosa F.O."/>
            <person name="Steffens M.B."/>
            <person name="Bombassaro A."/>
            <person name="Tadra-Sfeir M.Z."/>
            <person name="Moreno L.F."/>
            <person name="Najafzadeh M.J."/>
            <person name="Felipe M.S."/>
            <person name="Teixeira M."/>
            <person name="Sun J."/>
            <person name="Xi L."/>
            <person name="Castro M.A."/>
            <person name="Vicente V.A."/>
        </authorList>
    </citation>
    <scope>NUCLEOTIDE SEQUENCE [LARGE SCALE GENOMIC DNA]</scope>
    <source>
        <strain evidence="2 3">CBS 269.64</strain>
    </source>
</reference>
<proteinExistence type="predicted"/>
<dbReference type="InterPro" id="IPR021833">
    <property type="entry name" value="DUF3425"/>
</dbReference>